<dbReference type="GO" id="GO:0016853">
    <property type="term" value="F:isomerase activity"/>
    <property type="evidence" value="ECO:0007669"/>
    <property type="project" value="UniProtKB-KW"/>
</dbReference>
<keyword evidence="3" id="KW-1185">Reference proteome</keyword>
<name>D3RY75_FERPA</name>
<dbReference type="InterPro" id="IPR036237">
    <property type="entry name" value="Xyl_isomerase-like_sf"/>
</dbReference>
<reference evidence="2 3" key="2">
    <citation type="journal article" date="2011" name="Stand. Genomic Sci.">
        <title>Complete genome sequence of Ferroglobus placidus AEDII12DO.</title>
        <authorList>
            <person name="Anderson I."/>
            <person name="Risso C."/>
            <person name="Holmes D."/>
            <person name="Lucas S."/>
            <person name="Copeland A."/>
            <person name="Lapidus A."/>
            <person name="Cheng J.F."/>
            <person name="Bruce D."/>
            <person name="Goodwin L."/>
            <person name="Pitluck S."/>
            <person name="Saunders E."/>
            <person name="Brettin T."/>
            <person name="Detter J.C."/>
            <person name="Han C."/>
            <person name="Tapia R."/>
            <person name="Larimer F."/>
            <person name="Land M."/>
            <person name="Hauser L."/>
            <person name="Woyke T."/>
            <person name="Lovley D."/>
            <person name="Kyrpides N."/>
            <person name="Ivanova N."/>
        </authorList>
    </citation>
    <scope>NUCLEOTIDE SEQUENCE [LARGE SCALE GENOMIC DNA]</scope>
    <source>
        <strain evidence="3">DSM 10642 / AEDII12DO</strain>
    </source>
</reference>
<dbReference type="EMBL" id="CP001899">
    <property type="protein sequence ID" value="ADC65438.1"/>
    <property type="molecule type" value="Genomic_DNA"/>
</dbReference>
<protein>
    <submittedName>
        <fullName evidence="2">Xylose isomerase domain protein TIM barrel</fullName>
    </submittedName>
</protein>
<sequence>MWYGDFPLNRKLELLREVGYEYVELSLDYPFPDELNSKALKDLLSSYEMNISFHSPLDVFIAQPRDEIFEVSLKVVERCLDFASKFETLYYNFHVTYFSPTREFDRVKRKILENGRKACEFILSKSEEYGFHACLEYDRNFDEKFLVDGLRICFDIGHFALANKKNFEDELRKFVAEFGDRILVCHVHDCEPEKRVDHISLKRGKLDFQFIFSHLKAEHYTIETFWRDSEKNDLSKEDVIFDYEVLKSFL</sequence>
<accession>D3RY75</accession>
<evidence type="ECO:0000313" key="2">
    <source>
        <dbReference type="EMBL" id="ADC65438.1"/>
    </source>
</evidence>
<evidence type="ECO:0000313" key="3">
    <source>
        <dbReference type="Proteomes" id="UP000002613"/>
    </source>
</evidence>
<proteinExistence type="predicted"/>
<dbReference type="InterPro" id="IPR013022">
    <property type="entry name" value="Xyl_isomerase-like_TIM-brl"/>
</dbReference>
<dbReference type="Proteomes" id="UP000002613">
    <property type="component" value="Chromosome"/>
</dbReference>
<dbReference type="STRING" id="589924.Ferp_1284"/>
<dbReference type="eggNOG" id="arCOG01895">
    <property type="taxonomic scope" value="Archaea"/>
</dbReference>
<dbReference type="Gene3D" id="3.20.20.150">
    <property type="entry name" value="Divalent-metal-dependent TIM barrel enzymes"/>
    <property type="match status" value="1"/>
</dbReference>
<feature type="domain" description="Xylose isomerase-like TIM barrel" evidence="1">
    <location>
        <begin position="12"/>
        <end position="238"/>
    </location>
</feature>
<keyword evidence="2" id="KW-0413">Isomerase</keyword>
<organism evidence="2 3">
    <name type="scientific">Ferroglobus placidus (strain DSM 10642 / AEDII12DO)</name>
    <dbReference type="NCBI Taxonomy" id="589924"/>
    <lineage>
        <taxon>Archaea</taxon>
        <taxon>Methanobacteriati</taxon>
        <taxon>Methanobacteriota</taxon>
        <taxon>Archaeoglobi</taxon>
        <taxon>Archaeoglobales</taxon>
        <taxon>Archaeoglobaceae</taxon>
        <taxon>Ferroglobus</taxon>
    </lineage>
</organism>
<dbReference type="PANTHER" id="PTHR12110:SF21">
    <property type="entry name" value="XYLOSE ISOMERASE-LIKE TIM BARREL DOMAIN-CONTAINING PROTEIN"/>
    <property type="match status" value="1"/>
</dbReference>
<dbReference type="PANTHER" id="PTHR12110">
    <property type="entry name" value="HYDROXYPYRUVATE ISOMERASE"/>
    <property type="match status" value="1"/>
</dbReference>
<reference evidence="3" key="1">
    <citation type="submission" date="2010-02" db="EMBL/GenBank/DDBJ databases">
        <title>Complete sequence of Ferroglobus placidus DSM 10642.</title>
        <authorList>
            <consortium name="US DOE Joint Genome Institute"/>
            <person name="Lucas S."/>
            <person name="Copeland A."/>
            <person name="Lapidus A."/>
            <person name="Cheng J.-F."/>
            <person name="Bruce D."/>
            <person name="Goodwin L."/>
            <person name="Pitluck S."/>
            <person name="Saunders E."/>
            <person name="Brettin T."/>
            <person name="Detter J.C."/>
            <person name="Han C."/>
            <person name="Tapia R."/>
            <person name="Larimer F."/>
            <person name="Land M."/>
            <person name="Hauser L."/>
            <person name="Kyrpides N."/>
            <person name="Ivanova N."/>
            <person name="Holmes D."/>
            <person name="Lovley D."/>
            <person name="Kyrpides N."/>
            <person name="Anderson I.J."/>
            <person name="Woyke T."/>
        </authorList>
    </citation>
    <scope>NUCLEOTIDE SEQUENCE [LARGE SCALE GENOMIC DNA]</scope>
    <source>
        <strain evidence="3">DSM 10642 / AEDII12DO</strain>
    </source>
</reference>
<dbReference type="Pfam" id="PF01261">
    <property type="entry name" value="AP_endonuc_2"/>
    <property type="match status" value="1"/>
</dbReference>
<gene>
    <name evidence="2" type="ordered locus">Ferp_1284</name>
</gene>
<dbReference type="InterPro" id="IPR050312">
    <property type="entry name" value="IolE/XylAMocC-like"/>
</dbReference>
<dbReference type="KEGG" id="fpl:Ferp_1284"/>
<dbReference type="HOGENOM" id="CLU_1109482_0_0_2"/>
<dbReference type="AlphaFoldDB" id="D3RY75"/>
<dbReference type="SUPFAM" id="SSF51658">
    <property type="entry name" value="Xylose isomerase-like"/>
    <property type="match status" value="1"/>
</dbReference>
<evidence type="ECO:0000259" key="1">
    <source>
        <dbReference type="Pfam" id="PF01261"/>
    </source>
</evidence>
<dbReference type="PaxDb" id="589924-Ferp_1284"/>